<evidence type="ECO:0000313" key="14">
    <source>
        <dbReference type="Proteomes" id="UP000474630"/>
    </source>
</evidence>
<evidence type="ECO:0000256" key="5">
    <source>
        <dbReference type="ARBA" id="ARBA00022723"/>
    </source>
</evidence>
<dbReference type="InterPro" id="IPR011876">
    <property type="entry name" value="IsopentenylPP_isomerase_typ1"/>
</dbReference>
<feature type="active site" evidence="11">
    <location>
        <position position="70"/>
    </location>
</feature>
<keyword evidence="14" id="KW-1185">Reference proteome</keyword>
<dbReference type="GO" id="GO:0009240">
    <property type="term" value="P:isopentenyl diphosphate biosynthetic process"/>
    <property type="evidence" value="ECO:0007669"/>
    <property type="project" value="TreeGrafter"/>
</dbReference>
<dbReference type="Gene3D" id="3.90.79.10">
    <property type="entry name" value="Nucleoside Triphosphate Pyrophosphohydrolase"/>
    <property type="match status" value="1"/>
</dbReference>
<evidence type="ECO:0000256" key="6">
    <source>
        <dbReference type="ARBA" id="ARBA00022842"/>
    </source>
</evidence>
<keyword evidence="6" id="KW-0460">Magnesium</keyword>
<gene>
    <name evidence="13" type="primary">idi</name>
    <name evidence="13" type="ORF">G0Q07_15415</name>
</gene>
<dbReference type="InterPro" id="IPR056375">
    <property type="entry name" value="Idi_bact"/>
</dbReference>
<dbReference type="PIRSF" id="PIRSF018427">
    <property type="entry name" value="Isopntndiph_ism"/>
    <property type="match status" value="1"/>
</dbReference>
<evidence type="ECO:0000256" key="7">
    <source>
        <dbReference type="ARBA" id="ARBA00023211"/>
    </source>
</evidence>
<dbReference type="PANTHER" id="PTHR10885:SF0">
    <property type="entry name" value="ISOPENTENYL-DIPHOSPHATE DELTA-ISOMERASE"/>
    <property type="match status" value="1"/>
</dbReference>
<organism evidence="13 14">
    <name type="scientific">Draconibacterium halophilum</name>
    <dbReference type="NCBI Taxonomy" id="2706887"/>
    <lineage>
        <taxon>Bacteria</taxon>
        <taxon>Pseudomonadati</taxon>
        <taxon>Bacteroidota</taxon>
        <taxon>Bacteroidia</taxon>
        <taxon>Marinilabiliales</taxon>
        <taxon>Prolixibacteraceae</taxon>
        <taxon>Draconibacterium</taxon>
    </lineage>
</organism>
<dbReference type="PROSITE" id="PS51462">
    <property type="entry name" value="NUDIX"/>
    <property type="match status" value="1"/>
</dbReference>
<keyword evidence="8" id="KW-0414">Isoprene biosynthesis</keyword>
<dbReference type="Pfam" id="PF00293">
    <property type="entry name" value="NUDIX"/>
    <property type="match status" value="1"/>
</dbReference>
<dbReference type="GO" id="GO:0046872">
    <property type="term" value="F:metal ion binding"/>
    <property type="evidence" value="ECO:0007669"/>
    <property type="project" value="UniProtKB-KW"/>
</dbReference>
<evidence type="ECO:0000256" key="1">
    <source>
        <dbReference type="ARBA" id="ARBA00004826"/>
    </source>
</evidence>
<protein>
    <recommendedName>
        <fullName evidence="3 10">Isopentenyl-diphosphate delta-isomerase</fullName>
        <ecNumber evidence="3 10">5.3.3.2</ecNumber>
    </recommendedName>
</protein>
<evidence type="ECO:0000256" key="9">
    <source>
        <dbReference type="ARBA" id="ARBA00023235"/>
    </source>
</evidence>
<evidence type="ECO:0000256" key="10">
    <source>
        <dbReference type="NCBIfam" id="TIGR02150"/>
    </source>
</evidence>
<dbReference type="InterPro" id="IPR000086">
    <property type="entry name" value="NUDIX_hydrolase_dom"/>
</dbReference>
<dbReference type="GO" id="GO:0004452">
    <property type="term" value="F:isopentenyl-diphosphate delta-isomerase activity"/>
    <property type="evidence" value="ECO:0007669"/>
    <property type="project" value="UniProtKB-UniRule"/>
</dbReference>
<accession>A0A6C0RG94</accession>
<dbReference type="HAMAP" id="MF_00202">
    <property type="entry name" value="Idi"/>
    <property type="match status" value="1"/>
</dbReference>
<evidence type="ECO:0000256" key="11">
    <source>
        <dbReference type="PIRSR" id="PIRSR018427-1"/>
    </source>
</evidence>
<keyword evidence="5" id="KW-0479">Metal-binding</keyword>
<dbReference type="PANTHER" id="PTHR10885">
    <property type="entry name" value="ISOPENTENYL-DIPHOSPHATE DELTA-ISOMERASE"/>
    <property type="match status" value="1"/>
</dbReference>
<evidence type="ECO:0000313" key="13">
    <source>
        <dbReference type="EMBL" id="QIA09016.1"/>
    </source>
</evidence>
<dbReference type="EMBL" id="CP048409">
    <property type="protein sequence ID" value="QIA09016.1"/>
    <property type="molecule type" value="Genomic_DNA"/>
</dbReference>
<dbReference type="NCBIfam" id="NF002995">
    <property type="entry name" value="PRK03759.1"/>
    <property type="match status" value="1"/>
</dbReference>
<evidence type="ECO:0000256" key="8">
    <source>
        <dbReference type="ARBA" id="ARBA00023229"/>
    </source>
</evidence>
<comment type="pathway">
    <text evidence="1">Isoprenoid biosynthesis; dimethylallyl diphosphate biosynthesis; dimethylallyl diphosphate from isopentenyl diphosphate: step 1/1.</text>
</comment>
<feature type="active site" evidence="11">
    <location>
        <position position="117"/>
    </location>
</feature>
<proteinExistence type="inferred from homology"/>
<evidence type="ECO:0000256" key="2">
    <source>
        <dbReference type="ARBA" id="ARBA00007579"/>
    </source>
</evidence>
<comment type="similarity">
    <text evidence="2">Belongs to the IPP isomerase type 1 family.</text>
</comment>
<dbReference type="NCBIfam" id="TIGR02150">
    <property type="entry name" value="IPP_isom_1"/>
    <property type="match status" value="1"/>
</dbReference>
<dbReference type="RefSeq" id="WP_163347793.1">
    <property type="nucleotide sequence ID" value="NZ_CP048409.1"/>
</dbReference>
<dbReference type="GO" id="GO:0050992">
    <property type="term" value="P:dimethylallyl diphosphate biosynthetic process"/>
    <property type="evidence" value="ECO:0007669"/>
    <property type="project" value="UniProtKB-UniPathway"/>
</dbReference>
<evidence type="ECO:0000256" key="4">
    <source>
        <dbReference type="ARBA" id="ARBA00022490"/>
    </source>
</evidence>
<dbReference type="GO" id="GO:0005737">
    <property type="term" value="C:cytoplasm"/>
    <property type="evidence" value="ECO:0007669"/>
    <property type="project" value="TreeGrafter"/>
</dbReference>
<evidence type="ECO:0000256" key="3">
    <source>
        <dbReference type="ARBA" id="ARBA00012057"/>
    </source>
</evidence>
<keyword evidence="4" id="KW-0963">Cytoplasm</keyword>
<reference evidence="13 14" key="1">
    <citation type="submission" date="2020-02" db="EMBL/GenBank/DDBJ databases">
        <title>Genome sequencing for Draconibacterium sp. strain M1.</title>
        <authorList>
            <person name="Park S.-J."/>
        </authorList>
    </citation>
    <scope>NUCLEOTIDE SEQUENCE [LARGE SCALE GENOMIC DNA]</scope>
    <source>
        <strain evidence="13 14">M1</strain>
    </source>
</reference>
<dbReference type="AlphaFoldDB" id="A0A6C0RG94"/>
<dbReference type="CDD" id="cd02885">
    <property type="entry name" value="NUDIX_IPP_Isomerase"/>
    <property type="match status" value="1"/>
</dbReference>
<dbReference type="SUPFAM" id="SSF55811">
    <property type="entry name" value="Nudix"/>
    <property type="match status" value="1"/>
</dbReference>
<keyword evidence="7" id="KW-0464">Manganese</keyword>
<dbReference type="UniPathway" id="UPA00059">
    <property type="reaction ID" value="UER00104"/>
</dbReference>
<sequence>MTNNNKIEKVILVDENDNVLGEMEKMEAHLKGLLHRAISVFIFNSKGEWLIHQRALNKYHSNGLWTNTCCSHPYPAETNIDAANRRLMQEMGMQASLQEIFAFIYKEELDNQLTEHELDRVFIGFSDEKPQPNADEVSNWKYIDFGELKKDVKNNPQNYTVWFKKIYKRVEEHINVKK</sequence>
<dbReference type="EC" id="5.3.3.2" evidence="3 10"/>
<dbReference type="Proteomes" id="UP000474630">
    <property type="component" value="Chromosome"/>
</dbReference>
<keyword evidence="9 13" id="KW-0413">Isomerase</keyword>
<dbReference type="KEGG" id="drc:G0Q07_15415"/>
<feature type="domain" description="Nudix hydrolase" evidence="12">
    <location>
        <begin position="33"/>
        <end position="165"/>
    </location>
</feature>
<name>A0A6C0RG94_9BACT</name>
<dbReference type="InterPro" id="IPR015797">
    <property type="entry name" value="NUDIX_hydrolase-like_dom_sf"/>
</dbReference>
<evidence type="ECO:0000259" key="12">
    <source>
        <dbReference type="PROSITE" id="PS51462"/>
    </source>
</evidence>